<keyword evidence="1" id="KW-0175">Coiled coil</keyword>
<name>A0A0G1ENV0_9BACT</name>
<dbReference type="PATRIC" id="fig|1618778.3.peg.191"/>
<evidence type="ECO:0000259" key="2">
    <source>
        <dbReference type="Pfam" id="PF02463"/>
    </source>
</evidence>
<comment type="caution">
    <text evidence="3">The sequence shown here is derived from an EMBL/GenBank/DDBJ whole genome shotgun (WGS) entry which is preliminary data.</text>
</comment>
<organism evidence="3 4">
    <name type="scientific">Candidatus Nomurabacteria bacterium GW2011_GWF2_43_24</name>
    <dbReference type="NCBI Taxonomy" id="1618778"/>
    <lineage>
        <taxon>Bacteria</taxon>
        <taxon>Candidatus Nomuraibacteriota</taxon>
    </lineage>
</organism>
<feature type="coiled-coil region" evidence="1">
    <location>
        <begin position="390"/>
        <end position="480"/>
    </location>
</feature>
<feature type="coiled-coil region" evidence="1">
    <location>
        <begin position="545"/>
        <end position="572"/>
    </location>
</feature>
<feature type="coiled-coil region" evidence="1">
    <location>
        <begin position="177"/>
        <end position="338"/>
    </location>
</feature>
<dbReference type="PANTHER" id="PTHR43977">
    <property type="entry name" value="STRUCTURAL MAINTENANCE OF CHROMOSOMES PROTEIN 3"/>
    <property type="match status" value="1"/>
</dbReference>
<protein>
    <submittedName>
        <fullName evidence="3">Chromosome partition protein Smc</fullName>
    </submittedName>
</protein>
<sequence length="742" mass="84493">MRLKTLEINGFKSFAQKTILEFENPIVAIVGPNGSGKSNVVEAVRFVLGEQSMKSMRGKGGSDLIFKGSKNLSKAARAAVIIYFNNTDKVFKLTNDGGEDVNLNYDTISISREVFSDGLNKYILNGSEVRLKDIHNLLSSVNIGSSGHHIISQGESDRILNANAREKREMVEDALGLKIYQYKIKESERKLERTNENMKEVSLMRRENAPHLNFLKKQVEKFEKTKEMQTELGALYQEYLKKEDLYLKGEKDNLSAKRTKIENELKNVADKISGAEDTTSAQGEKKLEELRKVEENLNSIRSLKNEVERKLGRIEGMIEMEERRREQKSEIVEISQEEIKQVIGEINNSIDEAILKNDMAEVKPILKRIKNVLKKFSPDNKAEVPGSSEIDKFKESQEKILREIKELENKEKEASKSAENLRREINEQMETLRDLEREKFTWKVKHQELKSALEFLLIKERNLKDRKEAFENEIKEGEALIGKEALSFKNYQIENNGEAHDQEELRKKIERIKIKLEDAGLGSGAELMKEFREVSERDQFLAKEMEDLGKSIESLEKLIADLKEKIDVEFKEGVKKINVEFQVFFALMFGGGHGSLAITTETKRKRIDESEEGEETEDAEDVIIEKGIEINVSLPHKKVKELHALSGGERSLTSIALLFAMSQVNPPPFLVLDETDAALDEANSRKYGDMLEKLSKRSQLIVVTHNRETMSRAGVLYGVTIGSNEASKLLSVKFEEATQIAK</sequence>
<dbReference type="EMBL" id="LCGH01000002">
    <property type="protein sequence ID" value="KKT11736.1"/>
    <property type="molecule type" value="Genomic_DNA"/>
</dbReference>
<evidence type="ECO:0000313" key="3">
    <source>
        <dbReference type="EMBL" id="KKT11736.1"/>
    </source>
</evidence>
<dbReference type="InterPro" id="IPR027417">
    <property type="entry name" value="P-loop_NTPase"/>
</dbReference>
<dbReference type="Proteomes" id="UP000033907">
    <property type="component" value="Unassembled WGS sequence"/>
</dbReference>
<accession>A0A0G1ENV0</accession>
<dbReference type="SUPFAM" id="SSF52540">
    <property type="entry name" value="P-loop containing nucleoside triphosphate hydrolases"/>
    <property type="match status" value="1"/>
</dbReference>
<reference evidence="3 4" key="1">
    <citation type="journal article" date="2015" name="Nature">
        <title>rRNA introns, odd ribosomes, and small enigmatic genomes across a large radiation of phyla.</title>
        <authorList>
            <person name="Brown C.T."/>
            <person name="Hug L.A."/>
            <person name="Thomas B.C."/>
            <person name="Sharon I."/>
            <person name="Castelle C.J."/>
            <person name="Singh A."/>
            <person name="Wilkins M.J."/>
            <person name="Williams K.H."/>
            <person name="Banfield J.F."/>
        </authorList>
    </citation>
    <scope>NUCLEOTIDE SEQUENCE [LARGE SCALE GENOMIC DNA]</scope>
</reference>
<dbReference type="AlphaFoldDB" id="A0A0G1ENV0"/>
<evidence type="ECO:0000313" key="4">
    <source>
        <dbReference type="Proteomes" id="UP000033907"/>
    </source>
</evidence>
<feature type="domain" description="RecF/RecN/SMC N-terminal" evidence="2">
    <location>
        <begin position="3"/>
        <end position="726"/>
    </location>
</feature>
<dbReference type="Gene3D" id="3.40.50.300">
    <property type="entry name" value="P-loop containing nucleotide triphosphate hydrolases"/>
    <property type="match status" value="2"/>
</dbReference>
<gene>
    <name evidence="3" type="ORF">UV91_C0002G0030</name>
</gene>
<proteinExistence type="predicted"/>
<evidence type="ECO:0000256" key="1">
    <source>
        <dbReference type="SAM" id="Coils"/>
    </source>
</evidence>
<dbReference type="InterPro" id="IPR003395">
    <property type="entry name" value="RecF/RecN/SMC_N"/>
</dbReference>
<dbReference type="Pfam" id="PF02463">
    <property type="entry name" value="SMC_N"/>
    <property type="match status" value="1"/>
</dbReference>